<sequence>MLMDIVPTLVQWQGMQNPGEAIGYFHWPFLANVELATSLILKTGGDVFVRSLCERWTGDTTYPGRRSLIQDGAQKVYEEYFKRESVIRASCLDYEAAATVDVERQKHDQEHGRKIEIPTLVLHCSGIGKRFSMTDTWKEWVVDSTNLLSVVEIGEGTGHSFPEEAPKTTVEAMMEWTKRYNLI</sequence>
<protein>
    <submittedName>
        <fullName evidence="1">Uncharacterized protein</fullName>
    </submittedName>
</protein>
<proteinExistence type="predicted"/>
<dbReference type="SUPFAM" id="SSF53474">
    <property type="entry name" value="alpha/beta-Hydrolases"/>
    <property type="match status" value="1"/>
</dbReference>
<evidence type="ECO:0000313" key="1">
    <source>
        <dbReference type="EMBL" id="KAL1865755.1"/>
    </source>
</evidence>
<dbReference type="Gene3D" id="3.40.50.1820">
    <property type="entry name" value="alpha/beta hydrolase"/>
    <property type="match status" value="1"/>
</dbReference>
<keyword evidence="2" id="KW-1185">Reference proteome</keyword>
<comment type="caution">
    <text evidence="1">The sequence shown here is derived from an EMBL/GenBank/DDBJ whole genome shotgun (WGS) entry which is preliminary data.</text>
</comment>
<organism evidence="1 2">
    <name type="scientific">Paecilomyces lecythidis</name>
    <dbReference type="NCBI Taxonomy" id="3004212"/>
    <lineage>
        <taxon>Eukaryota</taxon>
        <taxon>Fungi</taxon>
        <taxon>Dikarya</taxon>
        <taxon>Ascomycota</taxon>
        <taxon>Pezizomycotina</taxon>
        <taxon>Eurotiomycetes</taxon>
        <taxon>Eurotiomycetidae</taxon>
        <taxon>Eurotiales</taxon>
        <taxon>Thermoascaceae</taxon>
        <taxon>Paecilomyces</taxon>
    </lineage>
</organism>
<dbReference type="EMBL" id="JAVDPF010000057">
    <property type="protein sequence ID" value="KAL1865755.1"/>
    <property type="molecule type" value="Genomic_DNA"/>
</dbReference>
<reference evidence="1 2" key="1">
    <citation type="journal article" date="2024" name="IMA Fungus">
        <title>IMA Genome - F19 : A genome assembly and annotation guide to empower mycologists, including annotated draft genome sequences of Ceratocystis pirilliformis, Diaporthe australafricana, Fusarium ophioides, Paecilomyces lecythidis, and Sporothrix stenoceras.</title>
        <authorList>
            <person name="Aylward J."/>
            <person name="Wilson A.M."/>
            <person name="Visagie C.M."/>
            <person name="Spraker J."/>
            <person name="Barnes I."/>
            <person name="Buitendag C."/>
            <person name="Ceriani C."/>
            <person name="Del Mar Angel L."/>
            <person name="du Plessis D."/>
            <person name="Fuchs T."/>
            <person name="Gasser K."/>
            <person name="Kramer D."/>
            <person name="Li W."/>
            <person name="Munsamy K."/>
            <person name="Piso A."/>
            <person name="Price J.L."/>
            <person name="Sonnekus B."/>
            <person name="Thomas C."/>
            <person name="van der Nest A."/>
            <person name="van Dijk A."/>
            <person name="van Heerden A."/>
            <person name="van Vuuren N."/>
            <person name="Yilmaz N."/>
            <person name="Duong T.A."/>
            <person name="van der Merwe N.A."/>
            <person name="Wingfield M.J."/>
            <person name="Wingfield B.D."/>
        </authorList>
    </citation>
    <scope>NUCLEOTIDE SEQUENCE [LARGE SCALE GENOMIC DNA]</scope>
    <source>
        <strain evidence="1 2">CMW 18167</strain>
    </source>
</reference>
<accession>A0ABR3WQP0</accession>
<gene>
    <name evidence="1" type="ORF">Plec18167_009297</name>
</gene>
<dbReference type="InterPro" id="IPR029058">
    <property type="entry name" value="AB_hydrolase_fold"/>
</dbReference>
<dbReference type="Proteomes" id="UP001583193">
    <property type="component" value="Unassembled WGS sequence"/>
</dbReference>
<evidence type="ECO:0000313" key="2">
    <source>
        <dbReference type="Proteomes" id="UP001583193"/>
    </source>
</evidence>
<name>A0ABR3WQP0_9EURO</name>